<dbReference type="InterPro" id="IPR036291">
    <property type="entry name" value="NAD(P)-bd_dom_sf"/>
</dbReference>
<dbReference type="SUPFAM" id="SSF51735">
    <property type="entry name" value="NAD(P)-binding Rossmann-fold domains"/>
    <property type="match status" value="1"/>
</dbReference>
<dbReference type="Pfam" id="PF01370">
    <property type="entry name" value="Epimerase"/>
    <property type="match status" value="1"/>
</dbReference>
<dbReference type="Proteomes" id="UP000649799">
    <property type="component" value="Unassembled WGS sequence"/>
</dbReference>
<comment type="caution">
    <text evidence="2">The sequence shown here is derived from an EMBL/GenBank/DDBJ whole genome shotgun (WGS) entry which is preliminary data.</text>
</comment>
<dbReference type="PANTHER" id="PTHR43245:SF58">
    <property type="entry name" value="BLL5923 PROTEIN"/>
    <property type="match status" value="1"/>
</dbReference>
<organism evidence="2 3">
    <name type="scientific">Cyclobacterium plantarum</name>
    <dbReference type="NCBI Taxonomy" id="2716263"/>
    <lineage>
        <taxon>Bacteria</taxon>
        <taxon>Pseudomonadati</taxon>
        <taxon>Bacteroidota</taxon>
        <taxon>Cytophagia</taxon>
        <taxon>Cytophagales</taxon>
        <taxon>Cyclobacteriaceae</taxon>
        <taxon>Cyclobacterium</taxon>
    </lineage>
</organism>
<evidence type="ECO:0000313" key="2">
    <source>
        <dbReference type="EMBL" id="NHE59331.1"/>
    </source>
</evidence>
<dbReference type="InterPro" id="IPR001509">
    <property type="entry name" value="Epimerase_deHydtase"/>
</dbReference>
<name>A0ABX0HBU1_9BACT</name>
<dbReference type="Gene3D" id="3.40.50.720">
    <property type="entry name" value="NAD(P)-binding Rossmann-like Domain"/>
    <property type="match status" value="1"/>
</dbReference>
<evidence type="ECO:0000259" key="1">
    <source>
        <dbReference type="Pfam" id="PF01370"/>
    </source>
</evidence>
<protein>
    <submittedName>
        <fullName evidence="2">NAD-dependent epimerase/dehydratase family protein</fullName>
    </submittedName>
</protein>
<accession>A0ABX0HBU1</accession>
<gene>
    <name evidence="2" type="ORF">G9Q97_21175</name>
</gene>
<evidence type="ECO:0000313" key="3">
    <source>
        <dbReference type="Proteomes" id="UP000649799"/>
    </source>
</evidence>
<keyword evidence="3" id="KW-1185">Reference proteome</keyword>
<sequence length="308" mass="34679">MEPSNHQIIITGASGFVGQNLQKHLKDRPWKALSRNPSARDLSYADFWQQSDLSFDHYIHLAGKAHDLKKTSSEQDYWEANYELTRKLYDRFLADPEAKSFIFISSVKACADRVAGWLTEETPCTPETVYGKSKRKAEEYLLDNLPEGKRVYILRPCMIHGPGNKGNLNLLYAFAQKGLPYPLAAFSNERSFLSVDNLCWVMLRLMEEEITSGIYQVADSGVFSTNELIQMMAASMGKPARLLKIPAGLLRAAARVGDRLRLPLTSERLQKLTESYKVSNEKLLDALGSDLPLSAEDGFKKTFEAFKG</sequence>
<proteinExistence type="predicted"/>
<dbReference type="InterPro" id="IPR050177">
    <property type="entry name" value="Lipid_A_modif_metabolic_enz"/>
</dbReference>
<dbReference type="EMBL" id="JAANYN010000012">
    <property type="protein sequence ID" value="NHE59331.1"/>
    <property type="molecule type" value="Genomic_DNA"/>
</dbReference>
<dbReference type="PANTHER" id="PTHR43245">
    <property type="entry name" value="BIFUNCTIONAL POLYMYXIN RESISTANCE PROTEIN ARNA"/>
    <property type="match status" value="1"/>
</dbReference>
<reference evidence="2 3" key="1">
    <citation type="submission" date="2020-03" db="EMBL/GenBank/DDBJ databases">
        <title>Cyclobacterium plantarum sp. nov., a marine bacterium isolated from a coastal-marine wetland.</title>
        <authorList>
            <person name="Sanchez-Porro C."/>
            <person name="Ventosa A."/>
            <person name="Amoozegar M."/>
        </authorList>
    </citation>
    <scope>NUCLEOTIDE SEQUENCE [LARGE SCALE GENOMIC DNA]</scope>
    <source>
        <strain evidence="2 3">GBPx2</strain>
    </source>
</reference>
<feature type="domain" description="NAD-dependent epimerase/dehydratase" evidence="1">
    <location>
        <begin position="8"/>
        <end position="217"/>
    </location>
</feature>